<accession>A0ABT1MHC1</accession>
<gene>
    <name evidence="1" type="ORF">NMU02_04050</name>
</gene>
<organism evidence="1 2">
    <name type="scientific">Coprobacter tertius</name>
    <dbReference type="NCBI Taxonomy" id="2944915"/>
    <lineage>
        <taxon>Bacteria</taxon>
        <taxon>Pseudomonadati</taxon>
        <taxon>Bacteroidota</taxon>
        <taxon>Bacteroidia</taxon>
        <taxon>Bacteroidales</taxon>
        <taxon>Barnesiellaceae</taxon>
        <taxon>Coprobacter</taxon>
    </lineage>
</organism>
<name>A0ABT1MHC1_9BACT</name>
<dbReference type="EMBL" id="JANDHW010000003">
    <property type="protein sequence ID" value="MCP9611261.1"/>
    <property type="molecule type" value="Genomic_DNA"/>
</dbReference>
<evidence type="ECO:0000313" key="1">
    <source>
        <dbReference type="EMBL" id="MCP9611261.1"/>
    </source>
</evidence>
<dbReference type="PANTHER" id="PTHR41291">
    <property type="entry name" value="DNA ALKYLATION REPAIR PROTEIN"/>
    <property type="match status" value="1"/>
</dbReference>
<sequence length="224" mass="26066">MDEKIKEIKRKFRMAMNGIVSGSMREKGMDYRINFGLTLPLIKRIAQDYYPDATLSRTLRNEDVRESNILAILLFPPEEMQPEEMQEWAENIRFRELSDIACMHLFNKTPYAEKKAREWISQNNDMLQYTGFQLAGRIISEKKYISASMLNSLIEATQNAIDRNNSTTMTIALNSIIKAMHTGLDNAGTIKLSFDKWIPMHNSFRNTEAKQIIDDEYEFITESF</sequence>
<evidence type="ECO:0000313" key="2">
    <source>
        <dbReference type="Proteomes" id="UP001205603"/>
    </source>
</evidence>
<dbReference type="Proteomes" id="UP001205603">
    <property type="component" value="Unassembled WGS sequence"/>
</dbReference>
<protein>
    <submittedName>
        <fullName evidence="1">DNA alkylation repair protein</fullName>
    </submittedName>
</protein>
<reference evidence="1 2" key="1">
    <citation type="submission" date="2022-07" db="EMBL/GenBank/DDBJ databases">
        <title>Fecal culturing of patients with breast cancer.</title>
        <authorList>
            <person name="Teng N.M.Y."/>
            <person name="Kiu R."/>
            <person name="Evans R."/>
            <person name="Baker D.J."/>
            <person name="Zenner C."/>
            <person name="Robinson S.D."/>
            <person name="Hall L.J."/>
        </authorList>
    </citation>
    <scope>NUCLEOTIDE SEQUENCE [LARGE SCALE GENOMIC DNA]</scope>
    <source>
        <strain evidence="1 2">LH1063</strain>
    </source>
</reference>
<dbReference type="InterPro" id="IPR016024">
    <property type="entry name" value="ARM-type_fold"/>
</dbReference>
<dbReference type="SUPFAM" id="SSF48371">
    <property type="entry name" value="ARM repeat"/>
    <property type="match status" value="1"/>
</dbReference>
<comment type="caution">
    <text evidence="1">The sequence shown here is derived from an EMBL/GenBank/DDBJ whole genome shotgun (WGS) entry which is preliminary data.</text>
</comment>
<dbReference type="RefSeq" id="WP_255025980.1">
    <property type="nucleotide sequence ID" value="NZ_JANDHW010000003.1"/>
</dbReference>
<keyword evidence="2" id="KW-1185">Reference proteome</keyword>
<dbReference type="PANTHER" id="PTHR41291:SF1">
    <property type="entry name" value="DNA ALKYLATION REPAIR PROTEIN"/>
    <property type="match status" value="1"/>
</dbReference>
<proteinExistence type="predicted"/>